<dbReference type="RefSeq" id="WP_003801419.1">
    <property type="nucleotide sequence ID" value="NZ_BAEG01000048.1"/>
</dbReference>
<protein>
    <submittedName>
        <fullName evidence="2">Putative hydrolase</fullName>
    </submittedName>
</protein>
<dbReference type="Pfam" id="PF00561">
    <property type="entry name" value="Abhydrolase_1"/>
    <property type="match status" value="1"/>
</dbReference>
<dbReference type="OrthoDB" id="9804723at2"/>
<organism evidence="2 3">
    <name type="scientific">Arthrobacter globiformis (strain ATCC 8010 / DSM 20124 / JCM 1332 / NBRC 12137 / NCIMB 8907 / NRRL B-2979 / 168)</name>
    <dbReference type="NCBI Taxonomy" id="1077972"/>
    <lineage>
        <taxon>Bacteria</taxon>
        <taxon>Bacillati</taxon>
        <taxon>Actinomycetota</taxon>
        <taxon>Actinomycetes</taxon>
        <taxon>Micrococcales</taxon>
        <taxon>Micrococcaceae</taxon>
        <taxon>Arthrobacter</taxon>
    </lineage>
</organism>
<dbReference type="Gene3D" id="3.40.50.1820">
    <property type="entry name" value="alpha/beta hydrolase"/>
    <property type="match status" value="1"/>
</dbReference>
<accession>H0QLT9</accession>
<name>H0QLT9_ARTG1</name>
<keyword evidence="2" id="KW-0378">Hydrolase</keyword>
<dbReference type="eggNOG" id="COG2267">
    <property type="taxonomic scope" value="Bacteria"/>
</dbReference>
<evidence type="ECO:0000313" key="3">
    <source>
        <dbReference type="Proteomes" id="UP000003828"/>
    </source>
</evidence>
<evidence type="ECO:0000313" key="2">
    <source>
        <dbReference type="EMBL" id="GAB13790.1"/>
    </source>
</evidence>
<dbReference type="PANTHER" id="PTHR43194">
    <property type="entry name" value="HYDROLASE ALPHA/BETA FOLD FAMILY"/>
    <property type="match status" value="1"/>
</dbReference>
<dbReference type="SUPFAM" id="SSF53474">
    <property type="entry name" value="alpha/beta-Hydrolases"/>
    <property type="match status" value="1"/>
</dbReference>
<dbReference type="AlphaFoldDB" id="H0QLT9"/>
<dbReference type="Proteomes" id="UP000003828">
    <property type="component" value="Unassembled WGS sequence"/>
</dbReference>
<dbReference type="InterPro" id="IPR000073">
    <property type="entry name" value="AB_hydrolase_1"/>
</dbReference>
<evidence type="ECO:0000259" key="1">
    <source>
        <dbReference type="Pfam" id="PF00561"/>
    </source>
</evidence>
<proteinExistence type="predicted"/>
<dbReference type="InterPro" id="IPR050228">
    <property type="entry name" value="Carboxylesterase_BioH"/>
</dbReference>
<feature type="domain" description="AB hydrolase-1" evidence="1">
    <location>
        <begin position="33"/>
        <end position="271"/>
    </location>
</feature>
<gene>
    <name evidence="2" type="ORF">ARGLB_048_00140</name>
</gene>
<dbReference type="GO" id="GO:0016787">
    <property type="term" value="F:hydrolase activity"/>
    <property type="evidence" value="ECO:0007669"/>
    <property type="project" value="UniProtKB-KW"/>
</dbReference>
<dbReference type="PANTHER" id="PTHR43194:SF2">
    <property type="entry name" value="PEROXISOMAL MEMBRANE PROTEIN LPX1"/>
    <property type="match status" value="1"/>
</dbReference>
<reference evidence="2 3" key="1">
    <citation type="submission" date="2011-12" db="EMBL/GenBank/DDBJ databases">
        <title>Whole genome shotgun sequence of Arthrobacter globiformis NBRC 12137.</title>
        <authorList>
            <person name="Miyazawa S."/>
            <person name="Hosoyama A."/>
            <person name="Tsuchikane K."/>
            <person name="Katsumata H."/>
            <person name="Yamazaki S."/>
            <person name="Fujita N."/>
        </authorList>
    </citation>
    <scope>NUCLEOTIDE SEQUENCE [LARGE SCALE GENOMIC DNA]</scope>
    <source>
        <strain evidence="2 3">NBRC 12137</strain>
    </source>
</reference>
<dbReference type="EMBL" id="BAEG01000048">
    <property type="protein sequence ID" value="GAB13790.1"/>
    <property type="molecule type" value="Genomic_DNA"/>
</dbReference>
<keyword evidence="3" id="KW-1185">Reference proteome</keyword>
<sequence>MAKFEPIKGGYVYLTVEDVEYRVYYEEAGQGIPLIVGHTAGSDGRQYRHLLNDPEVTSRYRVVAFDLPFHGKSLPPHGEKWWTKEYNMTKSRMMAFPNALSEALELDRPVYMGSSMGGHLAIDLASNFNDRYRATISVEGALRSAAEYVDVGMDGIRREFDNPNVSRNSIGAAMLLNISPYSPEENVREIQWEYQSGGPGVFAGDLYYYYYDHNVSPEEAAAIDTNKCMLYFLTGEYDPNTSPADTKEAANLVKGSKFWEMPKLGHFPVTENYTEFRKFLLPILEEIEGKSA</sequence>
<dbReference type="InterPro" id="IPR029058">
    <property type="entry name" value="AB_hydrolase_fold"/>
</dbReference>
<dbReference type="STRING" id="1077972.ARGLB_048_00140"/>
<comment type="caution">
    <text evidence="2">The sequence shown here is derived from an EMBL/GenBank/DDBJ whole genome shotgun (WGS) entry which is preliminary data.</text>
</comment>